<dbReference type="EMBL" id="QGNW01000107">
    <property type="protein sequence ID" value="RVW96466.1"/>
    <property type="molecule type" value="Genomic_DNA"/>
</dbReference>
<protein>
    <recommendedName>
        <fullName evidence="3">DUF4283 domain-containing protein</fullName>
    </recommendedName>
</protein>
<dbReference type="SUPFAM" id="SSF56219">
    <property type="entry name" value="DNase I-like"/>
    <property type="match status" value="1"/>
</dbReference>
<dbReference type="PANTHER" id="PTHR33710:SF71">
    <property type="entry name" value="ENDONUCLEASE_EXONUCLEASE_PHOSPHATASE DOMAIN-CONTAINING PROTEIN"/>
    <property type="match status" value="1"/>
</dbReference>
<name>A0A438IIC8_VITVI</name>
<organism evidence="1 2">
    <name type="scientific">Vitis vinifera</name>
    <name type="common">Grape</name>
    <dbReference type="NCBI Taxonomy" id="29760"/>
    <lineage>
        <taxon>Eukaryota</taxon>
        <taxon>Viridiplantae</taxon>
        <taxon>Streptophyta</taxon>
        <taxon>Embryophyta</taxon>
        <taxon>Tracheophyta</taxon>
        <taxon>Spermatophyta</taxon>
        <taxon>Magnoliopsida</taxon>
        <taxon>eudicotyledons</taxon>
        <taxon>Gunneridae</taxon>
        <taxon>Pentapetalae</taxon>
        <taxon>rosids</taxon>
        <taxon>Vitales</taxon>
        <taxon>Vitaceae</taxon>
        <taxon>Viteae</taxon>
        <taxon>Vitis</taxon>
    </lineage>
</organism>
<evidence type="ECO:0000313" key="2">
    <source>
        <dbReference type="Proteomes" id="UP000288805"/>
    </source>
</evidence>
<reference evidence="1 2" key="1">
    <citation type="journal article" date="2018" name="PLoS Genet.">
        <title>Population sequencing reveals clonal diversity and ancestral inbreeding in the grapevine cultivar Chardonnay.</title>
        <authorList>
            <person name="Roach M.J."/>
            <person name="Johnson D.L."/>
            <person name="Bohlmann J."/>
            <person name="van Vuuren H.J."/>
            <person name="Jones S.J."/>
            <person name="Pretorius I.S."/>
            <person name="Schmidt S.A."/>
            <person name="Borneman A.R."/>
        </authorList>
    </citation>
    <scope>NUCLEOTIDE SEQUENCE [LARGE SCALE GENOMIC DNA]</scope>
    <source>
        <strain evidence="2">cv. Chardonnay</strain>
        <tissue evidence="1">Leaf</tissue>
    </source>
</reference>
<comment type="caution">
    <text evidence="1">The sequence shown here is derived from an EMBL/GenBank/DDBJ whole genome shotgun (WGS) entry which is preliminary data.</text>
</comment>
<dbReference type="Gene3D" id="3.60.10.10">
    <property type="entry name" value="Endonuclease/exonuclease/phosphatase"/>
    <property type="match status" value="1"/>
</dbReference>
<dbReference type="AlphaFoldDB" id="A0A438IIC8"/>
<proteinExistence type="predicted"/>
<evidence type="ECO:0008006" key="3">
    <source>
        <dbReference type="Google" id="ProtNLM"/>
    </source>
</evidence>
<gene>
    <name evidence="1" type="ORF">CK203_029756</name>
</gene>
<accession>A0A438IIC8</accession>
<evidence type="ECO:0000313" key="1">
    <source>
        <dbReference type="EMBL" id="RVW96466.1"/>
    </source>
</evidence>
<dbReference type="InterPro" id="IPR036691">
    <property type="entry name" value="Endo/exonu/phosph_ase_sf"/>
</dbReference>
<dbReference type="PANTHER" id="PTHR33710">
    <property type="entry name" value="BNAC02G09200D PROTEIN"/>
    <property type="match status" value="1"/>
</dbReference>
<sequence length="422" mass="48158">MGTPLTLVERWFVISPLSPFFFWSDSIGEYYDRSGARSEKFQRESPGRMVIGKESSVMEIVTRWELMEVNNGNTEESGEELCLASATPLEVKSWDETSWEESDLARFSKFLGVSTERLEKDILEFLEGGSRKVQCKEEGARFWLSNEVKVVELERDENSDNVRGCGEEFGLWEVFLIGELRMLKLCGWDFDMLGQKVPGIVGDGGGTIFYFMERSSQGSLNGAMRRFAQVVDDLELLDLPLQGGVFSWSGGRNNQSWARLDCFLVTQSRLDLFRGVVQSRLPKPTSDHFPILLKGGGLRRGPSPFRFENMWLKVDGFKDLLRDWWQGVGRRGRASFRLAAKMKVLKEKIKVWNRDVFGRLEVNKSSALQQVDFWDMVECDRGLSERETKLKNETKETFKKVGTFGRNPLETIVKGVVAKGRG</sequence>
<dbReference type="Proteomes" id="UP000288805">
    <property type="component" value="Unassembled WGS sequence"/>
</dbReference>